<evidence type="ECO:0000313" key="4">
    <source>
        <dbReference type="Proteomes" id="UP000006176"/>
    </source>
</evidence>
<dbReference type="Pfam" id="PF00226">
    <property type="entry name" value="DnaJ"/>
    <property type="match status" value="1"/>
</dbReference>
<name>I3XZB4_SULBS</name>
<dbReference type="InterPro" id="IPR051938">
    <property type="entry name" value="Apopto_cytoskel_mod"/>
</dbReference>
<dbReference type="Proteomes" id="UP000006176">
    <property type="component" value="Chromosome"/>
</dbReference>
<keyword evidence="4" id="KW-1185">Reference proteome</keyword>
<dbReference type="PROSITE" id="PS50076">
    <property type="entry name" value="DNAJ_2"/>
    <property type="match status" value="1"/>
</dbReference>
<dbReference type="PATRIC" id="fig|760154.4.peg.2006"/>
<proteinExistence type="predicted"/>
<organism evidence="3 4">
    <name type="scientific">Sulfurospirillum barnesii (strain ATCC 700032 / DSM 10660 / SES-3)</name>
    <dbReference type="NCBI Taxonomy" id="760154"/>
    <lineage>
        <taxon>Bacteria</taxon>
        <taxon>Pseudomonadati</taxon>
        <taxon>Campylobacterota</taxon>
        <taxon>Epsilonproteobacteria</taxon>
        <taxon>Campylobacterales</taxon>
        <taxon>Sulfurospirillaceae</taxon>
        <taxon>Sulfurospirillum</taxon>
    </lineage>
</organism>
<protein>
    <submittedName>
        <fullName evidence="3">DnaJ-class molecular chaperone with C-terminal Zn finger domain</fullName>
    </submittedName>
</protein>
<dbReference type="Gene3D" id="1.10.287.110">
    <property type="entry name" value="DnaJ domain"/>
    <property type="match status" value="1"/>
</dbReference>
<dbReference type="KEGG" id="sba:Sulba_2009"/>
<dbReference type="EMBL" id="CP003333">
    <property type="protein sequence ID" value="AFL69288.1"/>
    <property type="molecule type" value="Genomic_DNA"/>
</dbReference>
<dbReference type="OrthoDB" id="5244113at2"/>
<dbReference type="HOGENOM" id="CLU_177536_0_0_7"/>
<dbReference type="RefSeq" id="WP_014770163.1">
    <property type="nucleotide sequence ID" value="NC_018002.1"/>
</dbReference>
<dbReference type="SMART" id="SM00271">
    <property type="entry name" value="DnaJ"/>
    <property type="match status" value="1"/>
</dbReference>
<dbReference type="PANTHER" id="PTHR44145">
    <property type="entry name" value="DNAJ HOMOLOG SUBFAMILY A MEMBER 3, MITOCHONDRIAL"/>
    <property type="match status" value="1"/>
</dbReference>
<gene>
    <name evidence="3" type="ordered locus">Sulba_2009</name>
</gene>
<dbReference type="PANTHER" id="PTHR44145:SF3">
    <property type="entry name" value="DNAJ HOMOLOG SUBFAMILY A MEMBER 3, MITOCHONDRIAL"/>
    <property type="match status" value="1"/>
</dbReference>
<feature type="domain" description="J" evidence="2">
    <location>
        <begin position="8"/>
        <end position="72"/>
    </location>
</feature>
<dbReference type="STRING" id="760154.Sulba_2009"/>
<dbReference type="InterPro" id="IPR036869">
    <property type="entry name" value="J_dom_sf"/>
</dbReference>
<dbReference type="InterPro" id="IPR001623">
    <property type="entry name" value="DnaJ_domain"/>
</dbReference>
<dbReference type="eggNOG" id="COG0484">
    <property type="taxonomic scope" value="Bacteria"/>
</dbReference>
<accession>I3XZB4</accession>
<sequence length="91" mass="10988">MCYETFQKALDTLGVIGGMDKKEIRRCYLALSKKYHPDVHAQESGKFQEIHEAYTLLMDYAENFRFRFSQQEFQEQFPFWDDSHSDWHTKI</sequence>
<reference evidence="3 4" key="1">
    <citation type="submission" date="2012-06" db="EMBL/GenBank/DDBJ databases">
        <title>Complete sequence of Sulfurospirillum barnesii SES-3.</title>
        <authorList>
            <consortium name="US DOE Joint Genome Institute"/>
            <person name="Lucas S."/>
            <person name="Han J."/>
            <person name="Lapidus A."/>
            <person name="Cheng J.-F."/>
            <person name="Goodwin L."/>
            <person name="Pitluck S."/>
            <person name="Peters L."/>
            <person name="Ovchinnikova G."/>
            <person name="Lu M."/>
            <person name="Detter J.C."/>
            <person name="Han C."/>
            <person name="Tapia R."/>
            <person name="Land M."/>
            <person name="Hauser L."/>
            <person name="Kyrpides N."/>
            <person name="Ivanova N."/>
            <person name="Pagani I."/>
            <person name="Stolz J."/>
            <person name="Arkin A."/>
            <person name="Dehal P."/>
            <person name="Oremland R."/>
            <person name="Saltikov C."/>
            <person name="Basu P."/>
            <person name="Hollibaugh J."/>
            <person name="Newman D."/>
            <person name="Stolyar S."/>
            <person name="Hazen T."/>
            <person name="Woyke T."/>
        </authorList>
    </citation>
    <scope>NUCLEOTIDE SEQUENCE [LARGE SCALE GENOMIC DNA]</scope>
    <source>
        <strain evidence="4">ATCC 700032 / DSM 10660 / SES-3</strain>
    </source>
</reference>
<dbReference type="CDD" id="cd06257">
    <property type="entry name" value="DnaJ"/>
    <property type="match status" value="1"/>
</dbReference>
<dbReference type="SUPFAM" id="SSF46565">
    <property type="entry name" value="Chaperone J-domain"/>
    <property type="match status" value="1"/>
</dbReference>
<dbReference type="AlphaFoldDB" id="I3XZB4"/>
<evidence type="ECO:0000313" key="3">
    <source>
        <dbReference type="EMBL" id="AFL69288.1"/>
    </source>
</evidence>
<keyword evidence="1" id="KW-0143">Chaperone</keyword>
<evidence type="ECO:0000256" key="1">
    <source>
        <dbReference type="ARBA" id="ARBA00023186"/>
    </source>
</evidence>
<evidence type="ECO:0000259" key="2">
    <source>
        <dbReference type="PROSITE" id="PS50076"/>
    </source>
</evidence>